<reference evidence="4" key="1">
    <citation type="submission" date="2016-03" db="EMBL/GenBank/DDBJ databases">
        <title>Complete genome sequence of Solimmundus cernigliae, representing a novel lineage of polycyclic aromatic hydrocarbon degraders within the Gammaproteobacteria.</title>
        <authorList>
            <person name="Singleton D.R."/>
            <person name="Dickey A.N."/>
            <person name="Scholl E.H."/>
            <person name="Wright F.A."/>
            <person name="Aitken M.D."/>
        </authorList>
    </citation>
    <scope>NUCLEOTIDE SEQUENCE [LARGE SCALE GENOMIC DNA]</scope>
    <source>
        <strain evidence="4">TR3.2</strain>
    </source>
</reference>
<dbReference type="PANTHER" id="PTHR12169:SF6">
    <property type="entry name" value="AFG1-LIKE ATPASE"/>
    <property type="match status" value="1"/>
</dbReference>
<dbReference type="STRING" id="1810504.PG2T_09785"/>
<keyword evidence="1" id="KW-0547">Nucleotide-binding</keyword>
<dbReference type="GO" id="GO:0005737">
    <property type="term" value="C:cytoplasm"/>
    <property type="evidence" value="ECO:0007669"/>
    <property type="project" value="TreeGrafter"/>
</dbReference>
<keyword evidence="2" id="KW-0067">ATP-binding</keyword>
<dbReference type="KEGG" id="gbi:PG2T_09785"/>
<dbReference type="InParanoid" id="A0A1B1YUP3"/>
<dbReference type="InterPro" id="IPR027417">
    <property type="entry name" value="P-loop_NTPase"/>
</dbReference>
<organism evidence="3 4">
    <name type="scientific">Immundisolibacter cernigliae</name>
    <dbReference type="NCBI Taxonomy" id="1810504"/>
    <lineage>
        <taxon>Bacteria</taxon>
        <taxon>Pseudomonadati</taxon>
        <taxon>Pseudomonadota</taxon>
        <taxon>Gammaproteobacteria</taxon>
        <taxon>Immundisolibacterales</taxon>
        <taxon>Immundisolibacteraceae</taxon>
        <taxon>Immundisolibacter</taxon>
    </lineage>
</organism>
<evidence type="ECO:0000313" key="4">
    <source>
        <dbReference type="Proteomes" id="UP000092952"/>
    </source>
</evidence>
<dbReference type="NCBIfam" id="NF040713">
    <property type="entry name" value="ZapE"/>
    <property type="match status" value="1"/>
</dbReference>
<keyword evidence="4" id="KW-1185">Reference proteome</keyword>
<dbReference type="AlphaFoldDB" id="A0A1B1YUP3"/>
<dbReference type="EMBL" id="CP014671">
    <property type="protein sequence ID" value="ANX04439.1"/>
    <property type="molecule type" value="Genomic_DNA"/>
</dbReference>
<dbReference type="GO" id="GO:0005524">
    <property type="term" value="F:ATP binding"/>
    <property type="evidence" value="ECO:0007669"/>
    <property type="project" value="UniProtKB-KW"/>
</dbReference>
<sequence length="365" mass="41528">MLQAVPTTPLARYRWDTTQPDFVADPLQEAAAARLDILWHTIANPPRRSWLPSFIRRPVQPPLAGAYLWGDVGRGKSYLLDLFFDCVPGEHKRRLHFHQFMLAVHEERRRLGDIADPLPRIAHDWASQAKVLCFDEFQVHDIADAMLLGGLLRELLARGVYLVVTSNRRPEDLYLHGLQRARFLPTIALLRERLDVIELNGPVDYRRRALHDLRRYMSPLGADAEAGMEAAFTRLVPEHEKSASLSVNGRPIAVRRLGSDVAWFDFAALCRTARSAMDYLEIAERFHTVLLSGVPQLDADEYDVAHRFTSLVDVLYDRGVNLIVSAAAPPGELYRGERMAFEFQRTVSRLIEMQSAAWPGERRSS</sequence>
<dbReference type="SUPFAM" id="SSF52540">
    <property type="entry name" value="P-loop containing nucleoside triphosphate hydrolases"/>
    <property type="match status" value="1"/>
</dbReference>
<dbReference type="Gene3D" id="3.40.50.300">
    <property type="entry name" value="P-loop containing nucleotide triphosphate hydrolases"/>
    <property type="match status" value="1"/>
</dbReference>
<evidence type="ECO:0000256" key="1">
    <source>
        <dbReference type="ARBA" id="ARBA00022741"/>
    </source>
</evidence>
<gene>
    <name evidence="3" type="ORF">PG2T_09785</name>
</gene>
<proteinExistence type="predicted"/>
<dbReference type="OrthoDB" id="9774491at2"/>
<dbReference type="FunCoup" id="A0A1B1YUP3">
    <property type="interactions" value="380"/>
</dbReference>
<dbReference type="RefSeq" id="WP_068804639.1">
    <property type="nucleotide sequence ID" value="NZ_CP014671.1"/>
</dbReference>
<name>A0A1B1YUP3_9GAMM</name>
<dbReference type="PANTHER" id="PTHR12169">
    <property type="entry name" value="ATPASE N2B"/>
    <property type="match status" value="1"/>
</dbReference>
<evidence type="ECO:0000313" key="3">
    <source>
        <dbReference type="EMBL" id="ANX04439.1"/>
    </source>
</evidence>
<accession>A0A1B1YUP3</accession>
<dbReference type="Pfam" id="PF03969">
    <property type="entry name" value="AFG1_ATPase"/>
    <property type="match status" value="1"/>
</dbReference>
<dbReference type="GO" id="GO:0016887">
    <property type="term" value="F:ATP hydrolysis activity"/>
    <property type="evidence" value="ECO:0007669"/>
    <property type="project" value="InterPro"/>
</dbReference>
<protein>
    <recommendedName>
        <fullName evidence="5">ATPase</fullName>
    </recommendedName>
</protein>
<dbReference type="InterPro" id="IPR005654">
    <property type="entry name" value="ATPase_AFG1-like"/>
</dbReference>
<evidence type="ECO:0008006" key="5">
    <source>
        <dbReference type="Google" id="ProtNLM"/>
    </source>
</evidence>
<dbReference type="Proteomes" id="UP000092952">
    <property type="component" value="Chromosome"/>
</dbReference>
<evidence type="ECO:0000256" key="2">
    <source>
        <dbReference type="ARBA" id="ARBA00022840"/>
    </source>
</evidence>